<dbReference type="PIRSF" id="PIRSF006157">
    <property type="entry name" value="Doxgns_DODA"/>
    <property type="match status" value="1"/>
</dbReference>
<accession>A0A7X0PAN3</accession>
<dbReference type="EMBL" id="JACHLK010000002">
    <property type="protein sequence ID" value="MBB6558400.1"/>
    <property type="molecule type" value="Genomic_DNA"/>
</dbReference>
<evidence type="ECO:0000259" key="6">
    <source>
        <dbReference type="Pfam" id="PF02900"/>
    </source>
</evidence>
<feature type="domain" description="Extradiol ring-cleavage dioxygenase class III enzyme subunit B" evidence="6">
    <location>
        <begin position="25"/>
        <end position="262"/>
    </location>
</feature>
<keyword evidence="7" id="KW-0223">Dioxygenase</keyword>
<dbReference type="CDD" id="cd07363">
    <property type="entry name" value="45_DOPA_Dioxygenase"/>
    <property type="match status" value="1"/>
</dbReference>
<dbReference type="InterPro" id="IPR004183">
    <property type="entry name" value="Xdiol_dOase_suB"/>
</dbReference>
<dbReference type="NCBIfam" id="NF007914">
    <property type="entry name" value="PRK10628.1"/>
    <property type="match status" value="1"/>
</dbReference>
<dbReference type="AlphaFoldDB" id="A0A7X0PAN3"/>
<dbReference type="GO" id="GO:0008270">
    <property type="term" value="F:zinc ion binding"/>
    <property type="evidence" value="ECO:0007669"/>
    <property type="project" value="InterPro"/>
</dbReference>
<dbReference type="SUPFAM" id="SSF53213">
    <property type="entry name" value="LigB-like"/>
    <property type="match status" value="1"/>
</dbReference>
<keyword evidence="4" id="KW-0862">Zinc</keyword>
<evidence type="ECO:0000256" key="3">
    <source>
        <dbReference type="ARBA" id="ARBA00022723"/>
    </source>
</evidence>
<evidence type="ECO:0000256" key="4">
    <source>
        <dbReference type="ARBA" id="ARBA00022833"/>
    </source>
</evidence>
<comment type="similarity">
    <text evidence="2">Belongs to the DODA-type extradiol aromatic ring-opening dioxygenase family.</text>
</comment>
<dbReference type="EC" id="1.13.11.-" evidence="7"/>
<organism evidence="7 8">
    <name type="scientific">Acidovorax soli</name>
    <dbReference type="NCBI Taxonomy" id="592050"/>
    <lineage>
        <taxon>Bacteria</taxon>
        <taxon>Pseudomonadati</taxon>
        <taxon>Pseudomonadota</taxon>
        <taxon>Betaproteobacteria</taxon>
        <taxon>Burkholderiales</taxon>
        <taxon>Comamonadaceae</taxon>
        <taxon>Acidovorax</taxon>
    </lineage>
</organism>
<evidence type="ECO:0000313" key="7">
    <source>
        <dbReference type="EMBL" id="MBB6558400.1"/>
    </source>
</evidence>
<evidence type="ECO:0000256" key="5">
    <source>
        <dbReference type="ARBA" id="ARBA00023002"/>
    </source>
</evidence>
<dbReference type="InterPro" id="IPR014436">
    <property type="entry name" value="Extradiol_dOase_DODA"/>
</dbReference>
<comment type="caution">
    <text evidence="7">The sequence shown here is derived from an EMBL/GenBank/DDBJ whole genome shotgun (WGS) entry which is preliminary data.</text>
</comment>
<reference evidence="7 8" key="1">
    <citation type="submission" date="2020-08" db="EMBL/GenBank/DDBJ databases">
        <title>Functional genomics of gut bacteria from endangered species of beetles.</title>
        <authorList>
            <person name="Carlos-Shanley C."/>
        </authorList>
    </citation>
    <scope>NUCLEOTIDE SEQUENCE [LARGE SCALE GENOMIC DNA]</scope>
    <source>
        <strain evidence="7 8">S00198</strain>
    </source>
</reference>
<dbReference type="Proteomes" id="UP000575083">
    <property type="component" value="Unassembled WGS sequence"/>
</dbReference>
<keyword evidence="5 7" id="KW-0560">Oxidoreductase</keyword>
<keyword evidence="8" id="KW-1185">Reference proteome</keyword>
<dbReference type="GO" id="GO:0008198">
    <property type="term" value="F:ferrous iron binding"/>
    <property type="evidence" value="ECO:0007669"/>
    <property type="project" value="InterPro"/>
</dbReference>
<proteinExistence type="inferred from homology"/>
<dbReference type="Pfam" id="PF02900">
    <property type="entry name" value="LigB"/>
    <property type="match status" value="1"/>
</dbReference>
<name>A0A7X0PAN3_9BURK</name>
<dbReference type="PANTHER" id="PTHR30096">
    <property type="entry name" value="4,5-DOPA DIOXYGENASE EXTRADIOL-LIKE PROTEIN"/>
    <property type="match status" value="1"/>
</dbReference>
<comment type="cofactor">
    <cofactor evidence="1">
        <name>Zn(2+)</name>
        <dbReference type="ChEBI" id="CHEBI:29105"/>
    </cofactor>
</comment>
<dbReference type="Gene3D" id="3.40.830.10">
    <property type="entry name" value="LigB-like"/>
    <property type="match status" value="1"/>
</dbReference>
<evidence type="ECO:0000256" key="2">
    <source>
        <dbReference type="ARBA" id="ARBA00007581"/>
    </source>
</evidence>
<gene>
    <name evidence="7" type="ORF">HNP48_001064</name>
</gene>
<sequence length="286" mass="30965">MTSLSSAATLPALQALKPSPRMPVLFLGHGSPMNAIEDNAWRRAWQALGTELMARAVQPQLILCVSAHWLTRGGWQLTGMANPKTIHDFGGFPQALFDQQYPAPGAPAVARTLAKELKSPATGAALGVDEGEWGLDHGTWSVLKPMFPKAQIPVLQLSMDYSRAPAEHYALGKQLAALRERGVLIVGSGNVVHNLRATRRGTAASEAYDWANEFDGVVQDQIKQGQLDALANFLQLGPVAKQAHPTHEHYLPLLYAAGAVQPTEMPRFFNTGFQSASISMRSVLWG</sequence>
<keyword evidence="3" id="KW-0479">Metal-binding</keyword>
<evidence type="ECO:0000313" key="8">
    <source>
        <dbReference type="Proteomes" id="UP000575083"/>
    </source>
</evidence>
<protein>
    <submittedName>
        <fullName evidence="7">4,5-DOPA dioxygenase extradiol</fullName>
        <ecNumber evidence="7">1.13.11.-</ecNumber>
    </submittedName>
</protein>
<evidence type="ECO:0000256" key="1">
    <source>
        <dbReference type="ARBA" id="ARBA00001947"/>
    </source>
</evidence>
<dbReference type="PANTHER" id="PTHR30096:SF0">
    <property type="entry name" value="4,5-DOPA DIOXYGENASE EXTRADIOL-LIKE PROTEIN"/>
    <property type="match status" value="1"/>
</dbReference>
<dbReference type="GO" id="GO:0016702">
    <property type="term" value="F:oxidoreductase activity, acting on single donors with incorporation of molecular oxygen, incorporation of two atoms of oxygen"/>
    <property type="evidence" value="ECO:0007669"/>
    <property type="project" value="UniProtKB-ARBA"/>
</dbReference>